<keyword evidence="3" id="KW-1185">Reference proteome</keyword>
<comment type="caution">
    <text evidence="2">The sequence shown here is derived from an EMBL/GenBank/DDBJ whole genome shotgun (WGS) entry which is preliminary data.</text>
</comment>
<dbReference type="AlphaFoldDB" id="A0A8X6GBQ0"/>
<organism evidence="2 3">
    <name type="scientific">Trichonephila clavata</name>
    <name type="common">Joro spider</name>
    <name type="synonym">Nephila clavata</name>
    <dbReference type="NCBI Taxonomy" id="2740835"/>
    <lineage>
        <taxon>Eukaryota</taxon>
        <taxon>Metazoa</taxon>
        <taxon>Ecdysozoa</taxon>
        <taxon>Arthropoda</taxon>
        <taxon>Chelicerata</taxon>
        <taxon>Arachnida</taxon>
        <taxon>Araneae</taxon>
        <taxon>Araneomorphae</taxon>
        <taxon>Entelegynae</taxon>
        <taxon>Araneoidea</taxon>
        <taxon>Nephilidae</taxon>
        <taxon>Trichonephila</taxon>
    </lineage>
</organism>
<reference evidence="2" key="1">
    <citation type="submission" date="2020-07" db="EMBL/GenBank/DDBJ databases">
        <title>Multicomponent nature underlies the extraordinary mechanical properties of spider dragline silk.</title>
        <authorList>
            <person name="Kono N."/>
            <person name="Nakamura H."/>
            <person name="Mori M."/>
            <person name="Yoshida Y."/>
            <person name="Ohtoshi R."/>
            <person name="Malay A.D."/>
            <person name="Moran D.A.P."/>
            <person name="Tomita M."/>
            <person name="Numata K."/>
            <person name="Arakawa K."/>
        </authorList>
    </citation>
    <scope>NUCLEOTIDE SEQUENCE</scope>
</reference>
<keyword evidence="1" id="KW-1133">Transmembrane helix</keyword>
<dbReference type="Proteomes" id="UP000887116">
    <property type="component" value="Unassembled WGS sequence"/>
</dbReference>
<protein>
    <submittedName>
        <fullName evidence="2">Uncharacterized protein</fullName>
    </submittedName>
</protein>
<feature type="transmembrane region" description="Helical" evidence="1">
    <location>
        <begin position="16"/>
        <end position="33"/>
    </location>
</feature>
<evidence type="ECO:0000256" key="1">
    <source>
        <dbReference type="SAM" id="Phobius"/>
    </source>
</evidence>
<keyword evidence="1" id="KW-0472">Membrane</keyword>
<gene>
    <name evidence="2" type="ORF">TNCT_217571</name>
</gene>
<evidence type="ECO:0000313" key="3">
    <source>
        <dbReference type="Proteomes" id="UP000887116"/>
    </source>
</evidence>
<proteinExistence type="predicted"/>
<dbReference type="EMBL" id="BMAO01035004">
    <property type="protein sequence ID" value="GFR00498.1"/>
    <property type="molecule type" value="Genomic_DNA"/>
</dbReference>
<keyword evidence="1" id="KW-0812">Transmembrane</keyword>
<sequence length="94" mass="11248">MARKYSVKARSRRWQFMYSTIFLILQGLIHGFYTKKLLEEKLTTREYLQQLIEELRIFTKESTSDTQTKADTIKESAPDVKRIHCQAFKCRNKL</sequence>
<evidence type="ECO:0000313" key="2">
    <source>
        <dbReference type="EMBL" id="GFR00498.1"/>
    </source>
</evidence>
<name>A0A8X6GBQ0_TRICU</name>
<accession>A0A8X6GBQ0</accession>